<gene>
    <name evidence="2" type="ORF">BT96DRAFT_994513</name>
</gene>
<dbReference type="EMBL" id="ML769477">
    <property type="protein sequence ID" value="KAE9398809.1"/>
    <property type="molecule type" value="Genomic_DNA"/>
</dbReference>
<accession>A0A6A4HJT9</accession>
<dbReference type="AlphaFoldDB" id="A0A6A4HJT9"/>
<feature type="region of interest" description="Disordered" evidence="1">
    <location>
        <begin position="154"/>
        <end position="175"/>
    </location>
</feature>
<organism evidence="2 3">
    <name type="scientific">Gymnopus androsaceus JB14</name>
    <dbReference type="NCBI Taxonomy" id="1447944"/>
    <lineage>
        <taxon>Eukaryota</taxon>
        <taxon>Fungi</taxon>
        <taxon>Dikarya</taxon>
        <taxon>Basidiomycota</taxon>
        <taxon>Agaricomycotina</taxon>
        <taxon>Agaricomycetes</taxon>
        <taxon>Agaricomycetidae</taxon>
        <taxon>Agaricales</taxon>
        <taxon>Marasmiineae</taxon>
        <taxon>Omphalotaceae</taxon>
        <taxon>Gymnopus</taxon>
    </lineage>
</organism>
<protein>
    <submittedName>
        <fullName evidence="2">Uncharacterized protein</fullName>
    </submittedName>
</protein>
<proteinExistence type="predicted"/>
<name>A0A6A4HJT9_9AGAR</name>
<evidence type="ECO:0000313" key="2">
    <source>
        <dbReference type="EMBL" id="KAE9398809.1"/>
    </source>
</evidence>
<keyword evidence="3" id="KW-1185">Reference proteome</keyword>
<evidence type="ECO:0000313" key="3">
    <source>
        <dbReference type="Proteomes" id="UP000799118"/>
    </source>
</evidence>
<evidence type="ECO:0000256" key="1">
    <source>
        <dbReference type="SAM" id="MobiDB-lite"/>
    </source>
</evidence>
<reference evidence="2" key="1">
    <citation type="journal article" date="2019" name="Environ. Microbiol.">
        <title>Fungal ecological strategies reflected in gene transcription - a case study of two litter decomposers.</title>
        <authorList>
            <person name="Barbi F."/>
            <person name="Kohler A."/>
            <person name="Barry K."/>
            <person name="Baskaran P."/>
            <person name="Daum C."/>
            <person name="Fauchery L."/>
            <person name="Ihrmark K."/>
            <person name="Kuo A."/>
            <person name="LaButti K."/>
            <person name="Lipzen A."/>
            <person name="Morin E."/>
            <person name="Grigoriev I.V."/>
            <person name="Henrissat B."/>
            <person name="Lindahl B."/>
            <person name="Martin F."/>
        </authorList>
    </citation>
    <scope>NUCLEOTIDE SEQUENCE</scope>
    <source>
        <strain evidence="2">JB14</strain>
    </source>
</reference>
<dbReference type="Proteomes" id="UP000799118">
    <property type="component" value="Unassembled WGS sequence"/>
</dbReference>
<sequence length="175" mass="19075">MASVKKISISYLFLHQNEISTSAVLIALLAYQITDTEQRIHWINVLTCAARGTVYFVACFPKLLLGFAQAAAAAAPLPSLAFSVPTIFYVPNGGGATILDLAKLFRTQLQSSDARFCLPSSSPRTKFLSSDDYEDSIPYQPTLPPHRNTDDLGTMGKRGDPGYNCPGTRITLQED</sequence>